<proteinExistence type="predicted"/>
<dbReference type="SUPFAM" id="SSF141371">
    <property type="entry name" value="PilZ domain-like"/>
    <property type="match status" value="1"/>
</dbReference>
<keyword evidence="4" id="KW-1185">Reference proteome</keyword>
<dbReference type="EMBL" id="JAOVZO020000017">
    <property type="protein sequence ID" value="MDC8013369.1"/>
    <property type="molecule type" value="Genomic_DNA"/>
</dbReference>
<evidence type="ECO:0000313" key="3">
    <source>
        <dbReference type="EMBL" id="MDC8013369.1"/>
    </source>
</evidence>
<name>A0A9X3YKN0_9GAMM</name>
<evidence type="ECO:0000259" key="2">
    <source>
        <dbReference type="Pfam" id="PF07238"/>
    </source>
</evidence>
<accession>A0A9X3YKN0</accession>
<feature type="compositionally biased region" description="Basic and acidic residues" evidence="1">
    <location>
        <begin position="1"/>
        <end position="12"/>
    </location>
</feature>
<organism evidence="3 4">
    <name type="scientific">Tahibacter soli</name>
    <dbReference type="NCBI Taxonomy" id="2983605"/>
    <lineage>
        <taxon>Bacteria</taxon>
        <taxon>Pseudomonadati</taxon>
        <taxon>Pseudomonadota</taxon>
        <taxon>Gammaproteobacteria</taxon>
        <taxon>Lysobacterales</taxon>
        <taxon>Rhodanobacteraceae</taxon>
        <taxon>Tahibacter</taxon>
    </lineage>
</organism>
<evidence type="ECO:0000256" key="1">
    <source>
        <dbReference type="SAM" id="MobiDB-lite"/>
    </source>
</evidence>
<protein>
    <submittedName>
        <fullName evidence="3">PilZ domain-containing protein</fullName>
    </submittedName>
</protein>
<feature type="domain" description="PilZ" evidence="2">
    <location>
        <begin position="7"/>
        <end position="104"/>
    </location>
</feature>
<dbReference type="Gene3D" id="2.40.10.220">
    <property type="entry name" value="predicted glycosyltransferase like domains"/>
    <property type="match status" value="1"/>
</dbReference>
<feature type="compositionally biased region" description="Polar residues" evidence="1">
    <location>
        <begin position="16"/>
        <end position="28"/>
    </location>
</feature>
<dbReference type="InterPro" id="IPR009875">
    <property type="entry name" value="PilZ_domain"/>
</dbReference>
<dbReference type="GO" id="GO:0035438">
    <property type="term" value="F:cyclic-di-GMP binding"/>
    <property type="evidence" value="ECO:0007669"/>
    <property type="project" value="InterPro"/>
</dbReference>
<comment type="caution">
    <text evidence="3">The sequence shown here is derived from an EMBL/GenBank/DDBJ whole genome shotgun (WGS) entry which is preliminary data.</text>
</comment>
<gene>
    <name evidence="3" type="ORF">OD750_012540</name>
</gene>
<reference evidence="3" key="1">
    <citation type="submission" date="2023-02" db="EMBL/GenBank/DDBJ databases">
        <title>Tahibacter soli sp. nov. isolated from soil.</title>
        <authorList>
            <person name="Baek J.H."/>
            <person name="Lee J.K."/>
            <person name="Choi D.G."/>
            <person name="Jeon C.O."/>
        </authorList>
    </citation>
    <scope>NUCLEOTIDE SEQUENCE</scope>
    <source>
        <strain evidence="3">BL</strain>
    </source>
</reference>
<dbReference type="Proteomes" id="UP001139971">
    <property type="component" value="Unassembled WGS sequence"/>
</dbReference>
<evidence type="ECO:0000313" key="4">
    <source>
        <dbReference type="Proteomes" id="UP001139971"/>
    </source>
</evidence>
<dbReference type="RefSeq" id="WP_263545578.1">
    <property type="nucleotide sequence ID" value="NZ_JAOVZO020000017.1"/>
</dbReference>
<dbReference type="AlphaFoldDB" id="A0A9X3YKN0"/>
<sequence>MGELYDERRQEPRFATSGTYTLQSGSTGSPGRVFDLSLNGAMLEEVPGQPLATGTRVLLVLSFPGQPDFAADVLVQHIANGRVGVEFYDMSPDHFSALARLVEQHRRSALQAT</sequence>
<dbReference type="Pfam" id="PF07238">
    <property type="entry name" value="PilZ"/>
    <property type="match status" value="1"/>
</dbReference>
<feature type="region of interest" description="Disordered" evidence="1">
    <location>
        <begin position="1"/>
        <end position="28"/>
    </location>
</feature>